<proteinExistence type="predicted"/>
<reference evidence="3" key="1">
    <citation type="journal article" date="2019" name="Int. J. Syst. Evol. Microbiol.">
        <title>The Global Catalogue of Microorganisms (GCM) 10K type strain sequencing project: providing services to taxonomists for standard genome sequencing and annotation.</title>
        <authorList>
            <consortium name="The Broad Institute Genomics Platform"/>
            <consortium name="The Broad Institute Genome Sequencing Center for Infectious Disease"/>
            <person name="Wu L."/>
            <person name="Ma J."/>
        </authorList>
    </citation>
    <scope>NUCLEOTIDE SEQUENCE [LARGE SCALE GENOMIC DNA]</scope>
    <source>
        <strain evidence="3">CGMCC 4.7304</strain>
    </source>
</reference>
<accession>A0ABW0Z215</accession>
<dbReference type="EMBL" id="JBHSPB010000006">
    <property type="protein sequence ID" value="MFC5721059.1"/>
    <property type="molecule type" value="Genomic_DNA"/>
</dbReference>
<evidence type="ECO:0000256" key="1">
    <source>
        <dbReference type="SAM" id="MobiDB-lite"/>
    </source>
</evidence>
<gene>
    <name evidence="2" type="ORF">ACFP1Z_12860</name>
</gene>
<evidence type="ECO:0000313" key="3">
    <source>
        <dbReference type="Proteomes" id="UP001596083"/>
    </source>
</evidence>
<dbReference type="Proteomes" id="UP001596083">
    <property type="component" value="Unassembled WGS sequence"/>
</dbReference>
<feature type="region of interest" description="Disordered" evidence="1">
    <location>
        <begin position="76"/>
        <end position="99"/>
    </location>
</feature>
<evidence type="ECO:0000313" key="2">
    <source>
        <dbReference type="EMBL" id="MFC5721059.1"/>
    </source>
</evidence>
<protein>
    <submittedName>
        <fullName evidence="2">Uncharacterized protein</fullName>
    </submittedName>
</protein>
<keyword evidence="3" id="KW-1185">Reference proteome</keyword>
<sequence>MHLEYGVHALGSDEPELAEKIAEHVRTWNREHRGGPGPRIAVYPVGTPDDRVPGLPGGHVIDKDHRRVTFSWPGPHHTLANPAQPVTVAVPDNPSVEES</sequence>
<organism evidence="2 3">
    <name type="scientific">Streptomyces gamaensis</name>
    <dbReference type="NCBI Taxonomy" id="1763542"/>
    <lineage>
        <taxon>Bacteria</taxon>
        <taxon>Bacillati</taxon>
        <taxon>Actinomycetota</taxon>
        <taxon>Actinomycetes</taxon>
        <taxon>Kitasatosporales</taxon>
        <taxon>Streptomycetaceae</taxon>
        <taxon>Streptomyces</taxon>
    </lineage>
</organism>
<name>A0ABW0Z215_9ACTN</name>
<dbReference type="RefSeq" id="WP_390316269.1">
    <property type="nucleotide sequence ID" value="NZ_JBHSPB010000006.1"/>
</dbReference>
<comment type="caution">
    <text evidence="2">The sequence shown here is derived from an EMBL/GenBank/DDBJ whole genome shotgun (WGS) entry which is preliminary data.</text>
</comment>